<dbReference type="AlphaFoldDB" id="A0A8T1FTM5"/>
<dbReference type="PRINTS" id="PR01415">
    <property type="entry name" value="ANKYRIN"/>
</dbReference>
<sequence length="341" mass="37057">MTAGFVTVHGMAVGWVCMKQGGVSLSTMEAEYTAHQSWVRSCSEFERCNAIEEDAEENPLHEVIDRVVNRRRQWLDRQGISLDSRVIAGGLQNVLSRLTGPQQSVLSRDELKATWEAYDKEDSEDIMQIIAREPQLIDSKDEVGSTPYDGGRRYGSNMLHIAAQTGNKEMVEMLLAGGADVTAEDEYGSSTLHVAVRSGNLEMVGLLLSKGADISATEEDGSSALHVAVSSGNPKMIELLLDNGANIEAVEEDGRTPLHVAACAGRTPLHFAACYSNTNMITLLLNQGARIEACDNGGNNPLSHMIAAQQQDLDDEVSPSLIFCAHKAPNPRHQLHLNVHL</sequence>
<reference evidence="4" key="1">
    <citation type="submission" date="2018-10" db="EMBL/GenBank/DDBJ databases">
        <title>Effector identification in a new, highly contiguous assembly of the strawberry crown rot pathogen Phytophthora cactorum.</title>
        <authorList>
            <person name="Armitage A.D."/>
            <person name="Nellist C.F."/>
            <person name="Bates H."/>
            <person name="Vickerstaff R.J."/>
            <person name="Harrison R.J."/>
        </authorList>
    </citation>
    <scope>NUCLEOTIDE SEQUENCE</scope>
    <source>
        <strain evidence="4">P415</strain>
    </source>
</reference>
<dbReference type="InterPro" id="IPR036770">
    <property type="entry name" value="Ankyrin_rpt-contain_sf"/>
</dbReference>
<protein>
    <recommendedName>
        <fullName evidence="6">Ankyrin repeat-containing domain</fullName>
    </recommendedName>
</protein>
<gene>
    <name evidence="4" type="ORF">PC118_g14473</name>
</gene>
<dbReference type="PROSITE" id="PS50297">
    <property type="entry name" value="ANK_REP_REGION"/>
    <property type="match status" value="4"/>
</dbReference>
<dbReference type="Proteomes" id="UP000697107">
    <property type="component" value="Unassembled WGS sequence"/>
</dbReference>
<proteinExistence type="predicted"/>
<evidence type="ECO:0000313" key="5">
    <source>
        <dbReference type="Proteomes" id="UP000697107"/>
    </source>
</evidence>
<dbReference type="Pfam" id="PF00023">
    <property type="entry name" value="Ank"/>
    <property type="match status" value="2"/>
</dbReference>
<dbReference type="InterPro" id="IPR002110">
    <property type="entry name" value="Ankyrin_rpt"/>
</dbReference>
<dbReference type="EMBL" id="RCML01000527">
    <property type="protein sequence ID" value="KAG2974518.1"/>
    <property type="molecule type" value="Genomic_DNA"/>
</dbReference>
<feature type="repeat" description="ANK" evidence="3">
    <location>
        <begin position="154"/>
        <end position="186"/>
    </location>
</feature>
<feature type="repeat" description="ANK" evidence="3">
    <location>
        <begin position="220"/>
        <end position="252"/>
    </location>
</feature>
<organism evidence="4 5">
    <name type="scientific">Phytophthora cactorum</name>
    <dbReference type="NCBI Taxonomy" id="29920"/>
    <lineage>
        <taxon>Eukaryota</taxon>
        <taxon>Sar</taxon>
        <taxon>Stramenopiles</taxon>
        <taxon>Oomycota</taxon>
        <taxon>Peronosporomycetes</taxon>
        <taxon>Peronosporales</taxon>
        <taxon>Peronosporaceae</taxon>
        <taxon>Phytophthora</taxon>
    </lineage>
</organism>
<dbReference type="PANTHER" id="PTHR24134:SF9">
    <property type="entry name" value="ANKYRIN REPEAT AND SOCS BOX PROTEIN 8"/>
    <property type="match status" value="1"/>
</dbReference>
<keyword evidence="1" id="KW-0677">Repeat</keyword>
<keyword evidence="2 3" id="KW-0040">ANK repeat</keyword>
<evidence type="ECO:0000313" key="4">
    <source>
        <dbReference type="EMBL" id="KAG2974518.1"/>
    </source>
</evidence>
<evidence type="ECO:0008006" key="6">
    <source>
        <dbReference type="Google" id="ProtNLM"/>
    </source>
</evidence>
<accession>A0A8T1FTM5</accession>
<evidence type="ECO:0000256" key="1">
    <source>
        <dbReference type="ARBA" id="ARBA00022737"/>
    </source>
</evidence>
<dbReference type="Pfam" id="PF12796">
    <property type="entry name" value="Ank_2"/>
    <property type="match status" value="1"/>
</dbReference>
<feature type="repeat" description="ANK" evidence="3">
    <location>
        <begin position="264"/>
        <end position="296"/>
    </location>
</feature>
<dbReference type="Gene3D" id="1.25.40.20">
    <property type="entry name" value="Ankyrin repeat-containing domain"/>
    <property type="match status" value="3"/>
</dbReference>
<dbReference type="PANTHER" id="PTHR24134">
    <property type="entry name" value="ANKYRIN REPEAT-CONTAINING PROTEIN DDB_G0279043"/>
    <property type="match status" value="1"/>
</dbReference>
<evidence type="ECO:0000256" key="3">
    <source>
        <dbReference type="PROSITE-ProRule" id="PRU00023"/>
    </source>
</evidence>
<dbReference type="SMART" id="SM00248">
    <property type="entry name" value="ANK"/>
    <property type="match status" value="4"/>
</dbReference>
<name>A0A8T1FTM5_9STRA</name>
<evidence type="ECO:0000256" key="2">
    <source>
        <dbReference type="ARBA" id="ARBA00023043"/>
    </source>
</evidence>
<feature type="repeat" description="ANK" evidence="3">
    <location>
        <begin position="187"/>
        <end position="219"/>
    </location>
</feature>
<dbReference type="PROSITE" id="PS50088">
    <property type="entry name" value="ANK_REPEAT"/>
    <property type="match status" value="4"/>
</dbReference>
<dbReference type="SUPFAM" id="SSF48403">
    <property type="entry name" value="Ankyrin repeat"/>
    <property type="match status" value="1"/>
</dbReference>
<comment type="caution">
    <text evidence="4">The sequence shown here is derived from an EMBL/GenBank/DDBJ whole genome shotgun (WGS) entry which is preliminary data.</text>
</comment>
<dbReference type="VEuPathDB" id="FungiDB:PC110_g15156"/>